<dbReference type="InterPro" id="IPR044775">
    <property type="entry name" value="MFS_ERD6/Tret1-like"/>
</dbReference>
<dbReference type="InterPro" id="IPR050549">
    <property type="entry name" value="MFS_Trehalose_Transporter"/>
</dbReference>
<dbReference type="Proteomes" id="UP001229421">
    <property type="component" value="Unassembled WGS sequence"/>
</dbReference>
<dbReference type="InterPro" id="IPR005829">
    <property type="entry name" value="Sugar_transporter_CS"/>
</dbReference>
<dbReference type="PROSITE" id="PS00216">
    <property type="entry name" value="SUGAR_TRANSPORT_1"/>
    <property type="match status" value="1"/>
</dbReference>
<feature type="transmembrane region" description="Helical" evidence="10">
    <location>
        <begin position="174"/>
        <end position="192"/>
    </location>
</feature>
<dbReference type="PANTHER" id="PTHR48021:SF23">
    <property type="entry name" value="SUGAR TRANSPORTER ERD6-LIKE 6"/>
    <property type="match status" value="1"/>
</dbReference>
<dbReference type="InterPro" id="IPR005828">
    <property type="entry name" value="MFS_sugar_transport-like"/>
</dbReference>
<evidence type="ECO:0000256" key="7">
    <source>
        <dbReference type="ARBA" id="ARBA00023136"/>
    </source>
</evidence>
<keyword evidence="13" id="KW-1185">Reference proteome</keyword>
<dbReference type="PROSITE" id="PS00217">
    <property type="entry name" value="SUGAR_TRANSPORT_2"/>
    <property type="match status" value="1"/>
</dbReference>
<feature type="transmembrane region" description="Helical" evidence="10">
    <location>
        <begin position="319"/>
        <end position="339"/>
    </location>
</feature>
<dbReference type="FunFam" id="1.20.1250.20:FF:000043">
    <property type="entry name" value="sugar transporter ERD6-like 6"/>
    <property type="match status" value="1"/>
</dbReference>
<feature type="domain" description="Major facilitator superfamily (MFS) profile" evidence="11">
    <location>
        <begin position="50"/>
        <end position="474"/>
    </location>
</feature>
<gene>
    <name evidence="12" type="ORF">QVD17_15988</name>
</gene>
<evidence type="ECO:0000256" key="4">
    <source>
        <dbReference type="ARBA" id="ARBA00022597"/>
    </source>
</evidence>
<dbReference type="GO" id="GO:0051119">
    <property type="term" value="F:sugar transmembrane transporter activity"/>
    <property type="evidence" value="ECO:0007669"/>
    <property type="project" value="InterPro"/>
</dbReference>
<evidence type="ECO:0000256" key="2">
    <source>
        <dbReference type="ARBA" id="ARBA00010992"/>
    </source>
</evidence>
<evidence type="ECO:0000313" key="12">
    <source>
        <dbReference type="EMBL" id="KAK1427305.1"/>
    </source>
</evidence>
<keyword evidence="4" id="KW-0762">Sugar transport</keyword>
<feature type="transmembrane region" description="Helical" evidence="10">
    <location>
        <begin position="420"/>
        <end position="446"/>
    </location>
</feature>
<feature type="transmembrane region" description="Helical" evidence="10">
    <location>
        <begin position="379"/>
        <end position="408"/>
    </location>
</feature>
<evidence type="ECO:0000256" key="1">
    <source>
        <dbReference type="ARBA" id="ARBA00004141"/>
    </source>
</evidence>
<feature type="transmembrane region" description="Helical" evidence="10">
    <location>
        <begin position="115"/>
        <end position="134"/>
    </location>
</feature>
<dbReference type="EMBL" id="JAUHHV010000004">
    <property type="protein sequence ID" value="KAK1427305.1"/>
    <property type="molecule type" value="Genomic_DNA"/>
</dbReference>
<dbReference type="InterPro" id="IPR020846">
    <property type="entry name" value="MFS_dom"/>
</dbReference>
<keyword evidence="3 9" id="KW-0813">Transport</keyword>
<dbReference type="PROSITE" id="PS50850">
    <property type="entry name" value="MFS"/>
    <property type="match status" value="1"/>
</dbReference>
<organism evidence="12 13">
    <name type="scientific">Tagetes erecta</name>
    <name type="common">African marigold</name>
    <dbReference type="NCBI Taxonomy" id="13708"/>
    <lineage>
        <taxon>Eukaryota</taxon>
        <taxon>Viridiplantae</taxon>
        <taxon>Streptophyta</taxon>
        <taxon>Embryophyta</taxon>
        <taxon>Tracheophyta</taxon>
        <taxon>Spermatophyta</taxon>
        <taxon>Magnoliopsida</taxon>
        <taxon>eudicotyledons</taxon>
        <taxon>Gunneridae</taxon>
        <taxon>Pentapetalae</taxon>
        <taxon>asterids</taxon>
        <taxon>campanulids</taxon>
        <taxon>Asterales</taxon>
        <taxon>Asteraceae</taxon>
        <taxon>Asteroideae</taxon>
        <taxon>Heliantheae alliance</taxon>
        <taxon>Tageteae</taxon>
        <taxon>Tagetes</taxon>
    </lineage>
</organism>
<keyword evidence="5 10" id="KW-0812">Transmembrane</keyword>
<feature type="transmembrane region" description="Helical" evidence="10">
    <location>
        <begin position="279"/>
        <end position="304"/>
    </location>
</feature>
<feature type="transmembrane region" description="Helical" evidence="10">
    <location>
        <begin position="83"/>
        <end position="103"/>
    </location>
</feature>
<dbReference type="CDD" id="cd17358">
    <property type="entry name" value="MFS_GLUT6_8_Class3_like"/>
    <property type="match status" value="1"/>
</dbReference>
<dbReference type="InterPro" id="IPR036259">
    <property type="entry name" value="MFS_trans_sf"/>
</dbReference>
<comment type="subcellular location">
    <subcellularLocation>
        <location evidence="1">Membrane</location>
        <topology evidence="1">Multi-pass membrane protein</topology>
    </subcellularLocation>
</comment>
<evidence type="ECO:0000256" key="5">
    <source>
        <dbReference type="ARBA" id="ARBA00022692"/>
    </source>
</evidence>
<evidence type="ECO:0000259" key="11">
    <source>
        <dbReference type="PROSITE" id="PS50850"/>
    </source>
</evidence>
<evidence type="ECO:0000313" key="13">
    <source>
        <dbReference type="Proteomes" id="UP001229421"/>
    </source>
</evidence>
<sequence length="486" mass="52457">MTSRDDNEENRDLRKPFLHTGSWYRMGSRQSSMMTSSQMIRDRSVSVLACVLIVALGPIQFGFTGGYSSPTQAAITRDLNLTVSEFSLFGSLSNVGAMVGAIASGQIAEYIGRKGSLMIAAIPNIIGWLCISIAKDTSFLYMGRLLEGFGVGIISYTVPVYIAEIAPQNMRGGLGSVNQLSVTIGIMLAYLLGLFANWRILAILGTLPCLILIPGLFFIPESPRWLAKMGMTDDFESSLQVLRGFDTDITVEVNEIKRSVASSNRRTAIRFSDLKQRRYWFPLMIGIGLLVLQQLSGINGVLFYASNIFQSAGISSSDAATLGLGAIQVIATAVSTWLVDKTGRRILLTVSSAGMTISLIVVAAAFFTKSFVEENSSLYAAMGILSVVGVVGMVIGFSLGMGPIPWIIMSEILPVNIKGLAGSIATLSNWFIAWLITMTAPLLLAWSSGGTFTLYMLMCAATVVFATILVPETKGKTLEEIQFSLR</sequence>
<evidence type="ECO:0000256" key="6">
    <source>
        <dbReference type="ARBA" id="ARBA00022989"/>
    </source>
</evidence>
<keyword evidence="7 10" id="KW-0472">Membrane</keyword>
<dbReference type="GO" id="GO:0016020">
    <property type="term" value="C:membrane"/>
    <property type="evidence" value="ECO:0007669"/>
    <property type="project" value="UniProtKB-SubCell"/>
</dbReference>
<comment type="similarity">
    <text evidence="8">Belongs to the major facilitator superfamily. Phosphate:H(+) symporter (TC 2.A.1.9) family.</text>
</comment>
<evidence type="ECO:0000256" key="9">
    <source>
        <dbReference type="RuleBase" id="RU003346"/>
    </source>
</evidence>
<reference evidence="12" key="1">
    <citation type="journal article" date="2023" name="bioRxiv">
        <title>Improved chromosome-level genome assembly for marigold (Tagetes erecta).</title>
        <authorList>
            <person name="Jiang F."/>
            <person name="Yuan L."/>
            <person name="Wang S."/>
            <person name="Wang H."/>
            <person name="Xu D."/>
            <person name="Wang A."/>
            <person name="Fan W."/>
        </authorList>
    </citation>
    <scope>NUCLEOTIDE SEQUENCE</scope>
    <source>
        <strain evidence="12">WSJ</strain>
        <tissue evidence="12">Leaf</tissue>
    </source>
</reference>
<protein>
    <recommendedName>
        <fullName evidence="11">Major facilitator superfamily (MFS) profile domain-containing protein</fullName>
    </recommendedName>
</protein>
<accession>A0AAD8NT46</accession>
<comment type="caution">
    <text evidence="12">The sequence shown here is derived from an EMBL/GenBank/DDBJ whole genome shotgun (WGS) entry which is preliminary data.</text>
</comment>
<proteinExistence type="inferred from homology"/>
<dbReference type="Gene3D" id="1.20.1250.20">
    <property type="entry name" value="MFS general substrate transporter like domains"/>
    <property type="match status" value="1"/>
</dbReference>
<feature type="transmembrane region" description="Helical" evidence="10">
    <location>
        <begin position="140"/>
        <end position="162"/>
    </location>
</feature>
<dbReference type="InterPro" id="IPR003663">
    <property type="entry name" value="Sugar/inositol_transpt"/>
</dbReference>
<dbReference type="SUPFAM" id="SSF103473">
    <property type="entry name" value="MFS general substrate transporter"/>
    <property type="match status" value="1"/>
</dbReference>
<dbReference type="NCBIfam" id="TIGR00879">
    <property type="entry name" value="SP"/>
    <property type="match status" value="1"/>
</dbReference>
<evidence type="ECO:0000256" key="3">
    <source>
        <dbReference type="ARBA" id="ARBA00022448"/>
    </source>
</evidence>
<keyword evidence="6 10" id="KW-1133">Transmembrane helix</keyword>
<evidence type="ECO:0000256" key="8">
    <source>
        <dbReference type="ARBA" id="ARBA00044504"/>
    </source>
</evidence>
<dbReference type="PANTHER" id="PTHR48021">
    <property type="match status" value="1"/>
</dbReference>
<evidence type="ECO:0000256" key="10">
    <source>
        <dbReference type="SAM" id="Phobius"/>
    </source>
</evidence>
<feature type="transmembrane region" description="Helical" evidence="10">
    <location>
        <begin position="346"/>
        <end position="367"/>
    </location>
</feature>
<dbReference type="PRINTS" id="PR00171">
    <property type="entry name" value="SUGRTRNSPORT"/>
</dbReference>
<dbReference type="Pfam" id="PF00083">
    <property type="entry name" value="Sugar_tr"/>
    <property type="match status" value="1"/>
</dbReference>
<name>A0AAD8NT46_TARER</name>
<feature type="transmembrane region" description="Helical" evidence="10">
    <location>
        <begin position="452"/>
        <end position="470"/>
    </location>
</feature>
<comment type="similarity">
    <text evidence="2 9">Belongs to the major facilitator superfamily. Sugar transporter (TC 2.A.1.1) family.</text>
</comment>
<dbReference type="AlphaFoldDB" id="A0AAD8NT46"/>
<feature type="transmembrane region" description="Helical" evidence="10">
    <location>
        <begin position="198"/>
        <end position="219"/>
    </location>
</feature>